<keyword evidence="5" id="KW-1185">Reference proteome</keyword>
<gene>
    <name evidence="4" type="primary">RME1</name>
    <name evidence="4" type="ORF">PICST_66351</name>
</gene>
<dbReference type="PROSITE" id="PS50157">
    <property type="entry name" value="ZINC_FINGER_C2H2_2"/>
    <property type="match status" value="1"/>
</dbReference>
<evidence type="ECO:0000313" key="5">
    <source>
        <dbReference type="Proteomes" id="UP000002258"/>
    </source>
</evidence>
<feature type="compositionally biased region" description="Low complexity" evidence="2">
    <location>
        <begin position="332"/>
        <end position="348"/>
    </location>
</feature>
<reference evidence="4 5" key="1">
    <citation type="journal article" date="2007" name="Nat. Biotechnol.">
        <title>Genome sequence of the lignocellulose-bioconverting and xylose-fermenting yeast Pichia stipitis.</title>
        <authorList>
            <person name="Jeffries T.W."/>
            <person name="Grigoriev I.V."/>
            <person name="Grimwood J."/>
            <person name="Laplaza J.M."/>
            <person name="Aerts A."/>
            <person name="Salamov A."/>
            <person name="Schmutz J."/>
            <person name="Lindquist E."/>
            <person name="Dehal P."/>
            <person name="Shapiro H."/>
            <person name="Jin Y.S."/>
            <person name="Passoth V."/>
            <person name="Richardson P.M."/>
        </authorList>
    </citation>
    <scope>NUCLEOTIDE SEQUENCE [LARGE SCALE GENOMIC DNA]</scope>
    <source>
        <strain evidence="5">ATCC 58785 / CBS 6054 / NBRC 10063 / NRRL Y-11545</strain>
    </source>
</reference>
<dbReference type="eggNOG" id="KOG1721">
    <property type="taxonomic scope" value="Eukaryota"/>
</dbReference>
<accession>A3GFQ2</accession>
<feature type="compositionally biased region" description="Basic residues" evidence="2">
    <location>
        <begin position="554"/>
        <end position="564"/>
    </location>
</feature>
<dbReference type="InterPro" id="IPR013087">
    <property type="entry name" value="Znf_C2H2_type"/>
</dbReference>
<feature type="compositionally biased region" description="Low complexity" evidence="2">
    <location>
        <begin position="200"/>
        <end position="216"/>
    </location>
</feature>
<evidence type="ECO:0000256" key="2">
    <source>
        <dbReference type="SAM" id="MobiDB-lite"/>
    </source>
</evidence>
<feature type="domain" description="C2H2-type" evidence="3">
    <location>
        <begin position="500"/>
        <end position="530"/>
    </location>
</feature>
<name>A3GFQ2_PICST</name>
<keyword evidence="1" id="KW-0863">Zinc-finger</keyword>
<dbReference type="Gene3D" id="3.30.160.60">
    <property type="entry name" value="Classic Zinc Finger"/>
    <property type="match status" value="1"/>
</dbReference>
<dbReference type="SMART" id="SM00355">
    <property type="entry name" value="ZnF_C2H2"/>
    <property type="match status" value="3"/>
</dbReference>
<evidence type="ECO:0000259" key="3">
    <source>
        <dbReference type="PROSITE" id="PS50157"/>
    </source>
</evidence>
<feature type="region of interest" description="Disordered" evidence="2">
    <location>
        <begin position="200"/>
        <end position="221"/>
    </location>
</feature>
<proteinExistence type="predicted"/>
<sequence length="564" mass="61516">MFSTDYSHGLDLTFDLYSMPPASAATASSTNNTNSAAITNASAASNAGGLTLNNFHSIYSQDTNDFLYQSDISNGTTLNGSNDNFMSNNSASITMPVSSSTSLSSFSTTSTTPSESRASISSADSVYYNTSKNQSNLSMFAQPYPFGMSTAPGPSVAAAAAIAAAAASATQQPNVATNYNNLIYTNGVTGTTNNLNVNSNINSNNGTNSNGTLSTPPTSPAPVPSYMAGIDTSALANTYQFDFDDVPQDALFNTDALFDNNTNHNHHYNSNGASVPTNYQYKTVPNTPISEGDLEGSPMIMMPSGVLGSAANKLVLESQNFAGKRRRNTEPMATGLAASSSSSHMGANSTSLDVKTAIELATRAFSKSSTTSLHHSDVSHHHHLPLEYKYNQPVKEQLLRRFSASTIREIKLTESDLFCKNHCNSKFPNYLAMIDHFDKHRLNLVDYRSFKCPVAECPMHILGYEKKADLRHHVVIDHFKKGKVLDQFEMYSSQLQAIIYVCTQDNCGKGFYRRDSLTRHIKLVHQNQASLFNQKRRQSEVGTIDEDEEDAQLKSKKKKRRKKN</sequence>
<dbReference type="InParanoid" id="A3GFQ2"/>
<dbReference type="GO" id="GO:0008270">
    <property type="term" value="F:zinc ion binding"/>
    <property type="evidence" value="ECO:0007669"/>
    <property type="project" value="UniProtKB-KW"/>
</dbReference>
<keyword evidence="1" id="KW-0479">Metal-binding</keyword>
<dbReference type="AlphaFoldDB" id="A3GFQ2"/>
<organism evidence="4 5">
    <name type="scientific">Scheffersomyces stipitis (strain ATCC 58785 / CBS 6054 / NBRC 10063 / NRRL Y-11545)</name>
    <name type="common">Yeast</name>
    <name type="synonym">Pichia stipitis</name>
    <dbReference type="NCBI Taxonomy" id="322104"/>
    <lineage>
        <taxon>Eukaryota</taxon>
        <taxon>Fungi</taxon>
        <taxon>Dikarya</taxon>
        <taxon>Ascomycota</taxon>
        <taxon>Saccharomycotina</taxon>
        <taxon>Pichiomycetes</taxon>
        <taxon>Debaryomycetaceae</taxon>
        <taxon>Scheffersomyces</taxon>
    </lineage>
</organism>
<protein>
    <submittedName>
        <fullName evidence="4">Zf-C2H2 Zinc finger, C2H2 type</fullName>
    </submittedName>
</protein>
<dbReference type="RefSeq" id="XP_001387412.2">
    <property type="nucleotide sequence ID" value="XM_001387375.1"/>
</dbReference>
<dbReference type="STRING" id="322104.A3GFQ2"/>
<dbReference type="OrthoDB" id="6910977at2759"/>
<dbReference type="PROSITE" id="PS00028">
    <property type="entry name" value="ZINC_FINGER_C2H2_1"/>
    <property type="match status" value="1"/>
</dbReference>
<dbReference type="EMBL" id="AAVQ01000001">
    <property type="protein sequence ID" value="EAZ63389.2"/>
    <property type="molecule type" value="Genomic_DNA"/>
</dbReference>
<feature type="region of interest" description="Disordered" evidence="2">
    <location>
        <begin position="535"/>
        <end position="564"/>
    </location>
</feature>
<dbReference type="InterPro" id="IPR036236">
    <property type="entry name" value="Znf_C2H2_sf"/>
</dbReference>
<evidence type="ECO:0000256" key="1">
    <source>
        <dbReference type="PROSITE-ProRule" id="PRU00042"/>
    </source>
</evidence>
<evidence type="ECO:0000313" key="4">
    <source>
        <dbReference type="EMBL" id="EAZ63389.2"/>
    </source>
</evidence>
<dbReference type="SUPFAM" id="SSF57667">
    <property type="entry name" value="beta-beta-alpha zinc fingers"/>
    <property type="match status" value="1"/>
</dbReference>
<dbReference type="HOGENOM" id="CLU_483209_0_0_1"/>
<comment type="caution">
    <text evidence="4">The sequence shown here is derived from an EMBL/GenBank/DDBJ whole genome shotgun (WGS) entry which is preliminary data.</text>
</comment>
<dbReference type="GeneID" id="4851101"/>
<dbReference type="KEGG" id="pic:PICST_66351"/>
<keyword evidence="1" id="KW-0862">Zinc</keyword>
<dbReference type="Proteomes" id="UP000002258">
    <property type="component" value="Chromosome 1"/>
</dbReference>
<feature type="region of interest" description="Disordered" evidence="2">
    <location>
        <begin position="324"/>
        <end position="348"/>
    </location>
</feature>